<name>A0A1B3Z863_9SPHN</name>
<dbReference type="EMBL" id="CP014168">
    <property type="protein sequence ID" value="AOH83617.1"/>
    <property type="molecule type" value="Genomic_DNA"/>
</dbReference>
<feature type="transmembrane region" description="Helical" evidence="1">
    <location>
        <begin position="12"/>
        <end position="34"/>
    </location>
</feature>
<sequence>MIKTALGATAKWIAGETGWLVLLAVAGVGAWLYVQFAQVRADRDNAIHVAEIICAGIGTGFAPSISQEADSKGKLVTVAHARGALCQRRASDLADFRARTDEATAATLAKALQDHDARQNSDSAAARASAEAARAAAERMETADAKAARTNIVDHEWFAAVNGVAGLRAPDR</sequence>
<keyword evidence="3" id="KW-1185">Reference proteome</keyword>
<dbReference type="KEGG" id="span:AWL63_06155"/>
<dbReference type="RefSeq" id="WP_069204191.1">
    <property type="nucleotide sequence ID" value="NZ_CP014168.1"/>
</dbReference>
<dbReference type="Proteomes" id="UP000094256">
    <property type="component" value="Chromosome"/>
</dbReference>
<keyword evidence="1" id="KW-1133">Transmembrane helix</keyword>
<dbReference type="STRING" id="1560345.AWL63_06155"/>
<keyword evidence="1" id="KW-0472">Membrane</keyword>
<evidence type="ECO:0000313" key="2">
    <source>
        <dbReference type="EMBL" id="AOH83617.1"/>
    </source>
</evidence>
<organism evidence="2 3">
    <name type="scientific">Sphingomonas panacis</name>
    <dbReference type="NCBI Taxonomy" id="1560345"/>
    <lineage>
        <taxon>Bacteria</taxon>
        <taxon>Pseudomonadati</taxon>
        <taxon>Pseudomonadota</taxon>
        <taxon>Alphaproteobacteria</taxon>
        <taxon>Sphingomonadales</taxon>
        <taxon>Sphingomonadaceae</taxon>
        <taxon>Sphingomonas</taxon>
    </lineage>
</organism>
<evidence type="ECO:0000256" key="1">
    <source>
        <dbReference type="SAM" id="Phobius"/>
    </source>
</evidence>
<dbReference type="AlphaFoldDB" id="A0A1B3Z863"/>
<gene>
    <name evidence="2" type="ORF">AWL63_06155</name>
</gene>
<reference evidence="2 3" key="1">
    <citation type="submission" date="2016-01" db="EMBL/GenBank/DDBJ databases">
        <title>Complete genome and mega plasmid sequence of Sphingomonas panacis DCY99 elicits systemic resistance in rice to Xanthomonas oryzae.</title>
        <authorList>
            <person name="Kim Y.J."/>
            <person name="Yang D.C."/>
            <person name="Sing P."/>
        </authorList>
    </citation>
    <scope>NUCLEOTIDE SEQUENCE [LARGE SCALE GENOMIC DNA]</scope>
    <source>
        <strain evidence="2 3">DCY99</strain>
    </source>
</reference>
<evidence type="ECO:0000313" key="3">
    <source>
        <dbReference type="Proteomes" id="UP000094256"/>
    </source>
</evidence>
<keyword evidence="1" id="KW-0812">Transmembrane</keyword>
<protein>
    <submittedName>
        <fullName evidence="2">Uncharacterized protein</fullName>
    </submittedName>
</protein>
<dbReference type="OrthoDB" id="7567755at2"/>
<proteinExistence type="predicted"/>
<accession>A0A1B3Z863</accession>